<organism evidence="8 9">
    <name type="scientific">Dermatophagoides farinae</name>
    <name type="common">American house dust mite</name>
    <dbReference type="NCBI Taxonomy" id="6954"/>
    <lineage>
        <taxon>Eukaryota</taxon>
        <taxon>Metazoa</taxon>
        <taxon>Ecdysozoa</taxon>
        <taxon>Arthropoda</taxon>
        <taxon>Chelicerata</taxon>
        <taxon>Arachnida</taxon>
        <taxon>Acari</taxon>
        <taxon>Acariformes</taxon>
        <taxon>Sarcoptiformes</taxon>
        <taxon>Astigmata</taxon>
        <taxon>Psoroptidia</taxon>
        <taxon>Analgoidea</taxon>
        <taxon>Pyroglyphidae</taxon>
        <taxon>Dermatophagoidinae</taxon>
        <taxon>Dermatophagoides</taxon>
    </lineage>
</organism>
<dbReference type="SUPFAM" id="SSF47954">
    <property type="entry name" value="Cyclin-like"/>
    <property type="match status" value="2"/>
</dbReference>
<dbReference type="GO" id="GO:0006367">
    <property type="term" value="P:transcription initiation at RNA polymerase II promoter"/>
    <property type="evidence" value="ECO:0007669"/>
    <property type="project" value="TreeGrafter"/>
</dbReference>
<evidence type="ECO:0000313" key="9">
    <source>
        <dbReference type="Proteomes" id="UP000790347"/>
    </source>
</evidence>
<feature type="region of interest" description="Disordered" evidence="6">
    <location>
        <begin position="161"/>
        <end position="194"/>
    </location>
</feature>
<dbReference type="InterPro" id="IPR000812">
    <property type="entry name" value="TFIIB"/>
</dbReference>
<evidence type="ECO:0000256" key="3">
    <source>
        <dbReference type="ARBA" id="ARBA00023163"/>
    </source>
</evidence>
<feature type="domain" description="TFIIB-type" evidence="7">
    <location>
        <begin position="87"/>
        <end position="119"/>
    </location>
</feature>
<dbReference type="Gene3D" id="1.10.472.170">
    <property type="match status" value="1"/>
</dbReference>
<dbReference type="InterPro" id="IPR013150">
    <property type="entry name" value="TFIIB_cyclin"/>
</dbReference>
<name>A0A922I9B6_DERFA</name>
<evidence type="ECO:0000256" key="6">
    <source>
        <dbReference type="SAM" id="MobiDB-lite"/>
    </source>
</evidence>
<dbReference type="SUPFAM" id="SSF57783">
    <property type="entry name" value="Zinc beta-ribbon"/>
    <property type="match status" value="1"/>
</dbReference>
<dbReference type="GO" id="GO:0017025">
    <property type="term" value="F:TBP-class protein binding"/>
    <property type="evidence" value="ECO:0007669"/>
    <property type="project" value="InterPro"/>
</dbReference>
<keyword evidence="9" id="KW-1185">Reference proteome</keyword>
<dbReference type="InterPro" id="IPR013137">
    <property type="entry name" value="Znf_TFIIB"/>
</dbReference>
<dbReference type="Pfam" id="PF00382">
    <property type="entry name" value="TFIIB"/>
    <property type="match status" value="2"/>
</dbReference>
<dbReference type="GO" id="GO:0070897">
    <property type="term" value="P:transcription preinitiation complex assembly"/>
    <property type="evidence" value="ECO:0007669"/>
    <property type="project" value="InterPro"/>
</dbReference>
<evidence type="ECO:0000259" key="7">
    <source>
        <dbReference type="PROSITE" id="PS51134"/>
    </source>
</evidence>
<evidence type="ECO:0000256" key="5">
    <source>
        <dbReference type="PROSITE-ProRule" id="PRU00469"/>
    </source>
</evidence>
<dbReference type="PANTHER" id="PTHR11618:SF13">
    <property type="entry name" value="TRANSCRIPTION INITIATION FACTOR IIB"/>
    <property type="match status" value="1"/>
</dbReference>
<dbReference type="PRINTS" id="PR00685">
    <property type="entry name" value="TIFACTORIIB"/>
</dbReference>
<dbReference type="Pfam" id="PF08271">
    <property type="entry name" value="Zn_Ribbon_TF"/>
    <property type="match status" value="1"/>
</dbReference>
<dbReference type="GO" id="GO:0097550">
    <property type="term" value="C:transcription preinitiation complex"/>
    <property type="evidence" value="ECO:0007669"/>
    <property type="project" value="TreeGrafter"/>
</dbReference>
<keyword evidence="3" id="KW-0804">Transcription</keyword>
<dbReference type="EMBL" id="ASGP02000001">
    <property type="protein sequence ID" value="KAH9525996.1"/>
    <property type="molecule type" value="Genomic_DNA"/>
</dbReference>
<dbReference type="Gene3D" id="1.10.472.10">
    <property type="entry name" value="Cyclin-like"/>
    <property type="match status" value="1"/>
</dbReference>
<dbReference type="AlphaFoldDB" id="A0A922I9B6"/>
<evidence type="ECO:0000256" key="4">
    <source>
        <dbReference type="ARBA" id="ARBA00031706"/>
    </source>
</evidence>
<keyword evidence="5" id="KW-0862">Zinc</keyword>
<sequence>MQSEKKTLNRTYLIPYDDHHSTFGPNTKYVNKTKEKFLTKTKQNKKLNYNNNKNNNKLEFDIRIFDSIEMKRKMTSNNNNGGHCSKQLIKCEYCPEQTPLIEDYHAGDMICSGCGLVIGDRIIDVGAEWRKFSNDQVNKSRVGSLDSELYESMNLSTFISNRPSCTSHQQNTKNDLNDDQSTDGQFIENPYIRRDPTRPYYNKKYLNNNQRAIIVGFKDIAEMAEKLQTTRPVIESAQMLFKQMKTNLNIFKSCNIHMPLASACLYVAYRNQNVPRTFKEICAVSKATKREIAKCYKIISREIGQTILQASVIDYIPRFVAHLGLSNRIEKCAKEFIPNIESILSGRNPSTIASLAILFAIIVTGTSIEQNQTMAKTRTTVSTENNNNSNDCKCCTGKMTQTIRRISEVTGAAETTIKEVYHIAKNNKYKELFPDVFNSQESK</sequence>
<dbReference type="GO" id="GO:0016251">
    <property type="term" value="F:RNA polymerase II general transcription initiation factor activity"/>
    <property type="evidence" value="ECO:0007669"/>
    <property type="project" value="TreeGrafter"/>
</dbReference>
<dbReference type="InterPro" id="IPR036915">
    <property type="entry name" value="Cyclin-like_sf"/>
</dbReference>
<reference evidence="8" key="1">
    <citation type="submission" date="2013-05" db="EMBL/GenBank/DDBJ databases">
        <authorList>
            <person name="Yim A.K.Y."/>
            <person name="Chan T.F."/>
            <person name="Ji K.M."/>
            <person name="Liu X.Y."/>
            <person name="Zhou J.W."/>
            <person name="Li R.Q."/>
            <person name="Yang K.Y."/>
            <person name="Li J."/>
            <person name="Li M."/>
            <person name="Law P.T.W."/>
            <person name="Wu Y.L."/>
            <person name="Cai Z.L."/>
            <person name="Qin H."/>
            <person name="Bao Y."/>
            <person name="Leung R.K.K."/>
            <person name="Ng P.K.S."/>
            <person name="Zou J."/>
            <person name="Zhong X.J."/>
            <person name="Ran P.X."/>
            <person name="Zhong N.S."/>
            <person name="Liu Z.G."/>
            <person name="Tsui S.K.W."/>
        </authorList>
    </citation>
    <scope>NUCLEOTIDE SEQUENCE</scope>
    <source>
        <strain evidence="8">Derf</strain>
        <tissue evidence="8">Whole organism</tissue>
    </source>
</reference>
<comment type="caution">
    <text evidence="8">The sequence shown here is derived from an EMBL/GenBank/DDBJ whole genome shotgun (WGS) entry which is preliminary data.</text>
</comment>
<keyword evidence="5" id="KW-0479">Metal-binding</keyword>
<protein>
    <recommendedName>
        <fullName evidence="4">General transcription factor TFIIB</fullName>
    </recommendedName>
</protein>
<evidence type="ECO:0000313" key="8">
    <source>
        <dbReference type="EMBL" id="KAH9525996.1"/>
    </source>
</evidence>
<proteinExistence type="predicted"/>
<keyword evidence="2" id="KW-0805">Transcription regulation</keyword>
<dbReference type="GO" id="GO:0005634">
    <property type="term" value="C:nucleus"/>
    <property type="evidence" value="ECO:0007669"/>
    <property type="project" value="TreeGrafter"/>
</dbReference>
<reference evidence="8" key="2">
    <citation type="journal article" date="2022" name="Res Sq">
        <title>Comparative Genomics Reveals Insights into the Divergent Evolution of Astigmatic Mites and Household Pest Adaptations.</title>
        <authorList>
            <person name="Xiong Q."/>
            <person name="Wan A.T.-Y."/>
            <person name="Liu X.-Y."/>
            <person name="Fung C.S.-H."/>
            <person name="Xiao X."/>
            <person name="Malainual N."/>
            <person name="Hou J."/>
            <person name="Wang L."/>
            <person name="Wang M."/>
            <person name="Yang K."/>
            <person name="Cui Y."/>
            <person name="Leung E."/>
            <person name="Nong W."/>
            <person name="Shin S.-K."/>
            <person name="Au S."/>
            <person name="Jeong K.Y."/>
            <person name="Chew F.T."/>
            <person name="Hui J."/>
            <person name="Leung T.F."/>
            <person name="Tungtrongchitr A."/>
            <person name="Zhong N."/>
            <person name="Liu Z."/>
            <person name="Tsui S."/>
        </authorList>
    </citation>
    <scope>NUCLEOTIDE SEQUENCE</scope>
    <source>
        <strain evidence="8">Derf</strain>
        <tissue evidence="8">Whole organism</tissue>
    </source>
</reference>
<feature type="compositionally biased region" description="Polar residues" evidence="6">
    <location>
        <begin position="161"/>
        <end position="174"/>
    </location>
</feature>
<accession>A0A922I9B6</accession>
<evidence type="ECO:0000256" key="1">
    <source>
        <dbReference type="ARBA" id="ARBA00022737"/>
    </source>
</evidence>
<keyword evidence="1" id="KW-0677">Repeat</keyword>
<dbReference type="PROSITE" id="PS51134">
    <property type="entry name" value="ZF_TFIIB"/>
    <property type="match status" value="1"/>
</dbReference>
<dbReference type="GO" id="GO:0008270">
    <property type="term" value="F:zinc ion binding"/>
    <property type="evidence" value="ECO:0007669"/>
    <property type="project" value="UniProtKB-KW"/>
</dbReference>
<keyword evidence="5" id="KW-0863">Zinc-finger</keyword>
<gene>
    <name evidence="8" type="primary">GTF2B_1</name>
    <name evidence="8" type="ORF">DERF_000116</name>
</gene>
<dbReference type="Proteomes" id="UP000790347">
    <property type="component" value="Unassembled WGS sequence"/>
</dbReference>
<dbReference type="PANTHER" id="PTHR11618">
    <property type="entry name" value="TRANSCRIPTION INITIATION FACTOR IIB-RELATED"/>
    <property type="match status" value="1"/>
</dbReference>
<evidence type="ECO:0000256" key="2">
    <source>
        <dbReference type="ARBA" id="ARBA00023015"/>
    </source>
</evidence>